<evidence type="ECO:0000313" key="1">
    <source>
        <dbReference type="EMBL" id="KAK4179295.1"/>
    </source>
</evidence>
<gene>
    <name evidence="1" type="ORF">QBC36DRAFT_78575</name>
</gene>
<reference evidence="1" key="1">
    <citation type="journal article" date="2023" name="Mol. Phylogenet. Evol.">
        <title>Genome-scale phylogeny and comparative genomics of the fungal order Sordariales.</title>
        <authorList>
            <person name="Hensen N."/>
            <person name="Bonometti L."/>
            <person name="Westerberg I."/>
            <person name="Brannstrom I.O."/>
            <person name="Guillou S."/>
            <person name="Cros-Aarteil S."/>
            <person name="Calhoun S."/>
            <person name="Haridas S."/>
            <person name="Kuo A."/>
            <person name="Mondo S."/>
            <person name="Pangilinan J."/>
            <person name="Riley R."/>
            <person name="LaButti K."/>
            <person name="Andreopoulos B."/>
            <person name="Lipzen A."/>
            <person name="Chen C."/>
            <person name="Yan M."/>
            <person name="Daum C."/>
            <person name="Ng V."/>
            <person name="Clum A."/>
            <person name="Steindorff A."/>
            <person name="Ohm R.A."/>
            <person name="Martin F."/>
            <person name="Silar P."/>
            <person name="Natvig D.O."/>
            <person name="Lalanne C."/>
            <person name="Gautier V."/>
            <person name="Ament-Velasquez S.L."/>
            <person name="Kruys A."/>
            <person name="Hutchinson M.I."/>
            <person name="Powell A.J."/>
            <person name="Barry K."/>
            <person name="Miller A.N."/>
            <person name="Grigoriev I.V."/>
            <person name="Debuchy R."/>
            <person name="Gladieux P."/>
            <person name="Hiltunen Thoren M."/>
            <person name="Johannesson H."/>
        </authorList>
    </citation>
    <scope>NUCLEOTIDE SEQUENCE</scope>
    <source>
        <strain evidence="1">CBS 892.96</strain>
    </source>
</reference>
<protein>
    <submittedName>
        <fullName evidence="1">Uncharacterized protein</fullName>
    </submittedName>
</protein>
<dbReference type="AlphaFoldDB" id="A0AAN6WCF3"/>
<name>A0AAN6WCF3_9PEZI</name>
<keyword evidence="2" id="KW-1185">Reference proteome</keyword>
<reference evidence="1" key="2">
    <citation type="submission" date="2023-05" db="EMBL/GenBank/DDBJ databases">
        <authorList>
            <consortium name="Lawrence Berkeley National Laboratory"/>
            <person name="Steindorff A."/>
            <person name="Hensen N."/>
            <person name="Bonometti L."/>
            <person name="Westerberg I."/>
            <person name="Brannstrom I.O."/>
            <person name="Guillou S."/>
            <person name="Cros-Aarteil S."/>
            <person name="Calhoun S."/>
            <person name="Haridas S."/>
            <person name="Kuo A."/>
            <person name="Mondo S."/>
            <person name="Pangilinan J."/>
            <person name="Riley R."/>
            <person name="Labutti K."/>
            <person name="Andreopoulos B."/>
            <person name="Lipzen A."/>
            <person name="Chen C."/>
            <person name="Yanf M."/>
            <person name="Daum C."/>
            <person name="Ng V."/>
            <person name="Clum A."/>
            <person name="Ohm R."/>
            <person name="Martin F."/>
            <person name="Silar P."/>
            <person name="Natvig D."/>
            <person name="Lalanne C."/>
            <person name="Gautier V."/>
            <person name="Ament-Velasquez S.L."/>
            <person name="Kruys A."/>
            <person name="Hutchinson M.I."/>
            <person name="Powell A.J."/>
            <person name="Barry K."/>
            <person name="Miller A.N."/>
            <person name="Grigoriev I.V."/>
            <person name="Debuchy R."/>
            <person name="Gladieux P."/>
            <person name="Thoren M.H."/>
            <person name="Johannesson H."/>
        </authorList>
    </citation>
    <scope>NUCLEOTIDE SEQUENCE</scope>
    <source>
        <strain evidence="1">CBS 892.96</strain>
    </source>
</reference>
<dbReference type="EMBL" id="MU866119">
    <property type="protein sequence ID" value="KAK4179295.1"/>
    <property type="molecule type" value="Genomic_DNA"/>
</dbReference>
<evidence type="ECO:0000313" key="2">
    <source>
        <dbReference type="Proteomes" id="UP001302321"/>
    </source>
</evidence>
<organism evidence="1 2">
    <name type="scientific">Triangularia setosa</name>
    <dbReference type="NCBI Taxonomy" id="2587417"/>
    <lineage>
        <taxon>Eukaryota</taxon>
        <taxon>Fungi</taxon>
        <taxon>Dikarya</taxon>
        <taxon>Ascomycota</taxon>
        <taxon>Pezizomycotina</taxon>
        <taxon>Sordariomycetes</taxon>
        <taxon>Sordariomycetidae</taxon>
        <taxon>Sordariales</taxon>
        <taxon>Podosporaceae</taxon>
        <taxon>Triangularia</taxon>
    </lineage>
</organism>
<accession>A0AAN6WCF3</accession>
<dbReference type="Proteomes" id="UP001302321">
    <property type="component" value="Unassembled WGS sequence"/>
</dbReference>
<proteinExistence type="predicted"/>
<sequence>MKTPNSTIIAGSKRGIQRVDVGLYGYRFKSKQLAEIAKNVVVAVVVVSSLGPTKVNEGYLHMLIENQFPEEKQQEILGILLKARKDVLPPHYRE</sequence>
<comment type="caution">
    <text evidence="1">The sequence shown here is derived from an EMBL/GenBank/DDBJ whole genome shotgun (WGS) entry which is preliminary data.</text>
</comment>